<dbReference type="Pfam" id="PF12833">
    <property type="entry name" value="HTH_18"/>
    <property type="match status" value="1"/>
</dbReference>
<comment type="caution">
    <text evidence="5">The sequence shown here is derived from an EMBL/GenBank/DDBJ whole genome shotgun (WGS) entry which is preliminary data.</text>
</comment>
<evidence type="ECO:0000256" key="3">
    <source>
        <dbReference type="ARBA" id="ARBA00023163"/>
    </source>
</evidence>
<organism evidence="5 6">
    <name type="scientific">Pseudoclavibacter chungangensis</name>
    <dbReference type="NCBI Taxonomy" id="587635"/>
    <lineage>
        <taxon>Bacteria</taxon>
        <taxon>Bacillati</taxon>
        <taxon>Actinomycetota</taxon>
        <taxon>Actinomycetes</taxon>
        <taxon>Micrococcales</taxon>
        <taxon>Microbacteriaceae</taxon>
        <taxon>Pseudoclavibacter</taxon>
    </lineage>
</organism>
<feature type="domain" description="HTH araC/xylS-type" evidence="4">
    <location>
        <begin position="54"/>
        <end position="152"/>
    </location>
</feature>
<dbReference type="InterPro" id="IPR020449">
    <property type="entry name" value="Tscrpt_reg_AraC-type_HTH"/>
</dbReference>
<keyword evidence="3" id="KW-0804">Transcription</keyword>
<gene>
    <name evidence="5" type="ORF">F8O01_05810</name>
</gene>
<dbReference type="PRINTS" id="PR00032">
    <property type="entry name" value="HTHARAC"/>
</dbReference>
<evidence type="ECO:0000313" key="6">
    <source>
        <dbReference type="Proteomes" id="UP000467240"/>
    </source>
</evidence>
<evidence type="ECO:0000256" key="2">
    <source>
        <dbReference type="ARBA" id="ARBA00023125"/>
    </source>
</evidence>
<evidence type="ECO:0000313" key="5">
    <source>
        <dbReference type="EMBL" id="KAB1659547.1"/>
    </source>
</evidence>
<evidence type="ECO:0000256" key="1">
    <source>
        <dbReference type="ARBA" id="ARBA00023015"/>
    </source>
</evidence>
<keyword evidence="2" id="KW-0238">DNA-binding</keyword>
<dbReference type="InterPro" id="IPR018062">
    <property type="entry name" value="HTH_AraC-typ_CS"/>
</dbReference>
<dbReference type="PROSITE" id="PS00041">
    <property type="entry name" value="HTH_ARAC_FAMILY_1"/>
    <property type="match status" value="1"/>
</dbReference>
<name>A0A7J5BYW3_9MICO</name>
<dbReference type="AlphaFoldDB" id="A0A7J5BYW3"/>
<sequence length="159" mass="17006">MGAVEDGSGRARVGDSSVCAHIATTIVAVALRAWVQRGCAPDDWLVRTHDPYVALALDAIHDEPGRAWTVGALATVATMSRSVFAERFRATVGRSPANYLAEVRMAAAMGHLERGELSVAETAALLGYESEAGFSRAFRRHVGLAPSAWRRERTTVASV</sequence>
<dbReference type="Proteomes" id="UP000467240">
    <property type="component" value="Unassembled WGS sequence"/>
</dbReference>
<dbReference type="InterPro" id="IPR050204">
    <property type="entry name" value="AraC_XylS_family_regulators"/>
</dbReference>
<dbReference type="PROSITE" id="PS01124">
    <property type="entry name" value="HTH_ARAC_FAMILY_2"/>
    <property type="match status" value="1"/>
</dbReference>
<protein>
    <submittedName>
        <fullName evidence="5">Helix-turn-helix domain-containing protein</fullName>
    </submittedName>
</protein>
<dbReference type="GO" id="GO:0003700">
    <property type="term" value="F:DNA-binding transcription factor activity"/>
    <property type="evidence" value="ECO:0007669"/>
    <property type="project" value="InterPro"/>
</dbReference>
<dbReference type="SUPFAM" id="SSF46689">
    <property type="entry name" value="Homeodomain-like"/>
    <property type="match status" value="2"/>
</dbReference>
<proteinExistence type="predicted"/>
<evidence type="ECO:0000259" key="4">
    <source>
        <dbReference type="PROSITE" id="PS01124"/>
    </source>
</evidence>
<dbReference type="PANTHER" id="PTHR46796:SF7">
    <property type="entry name" value="ARAC FAMILY TRANSCRIPTIONAL REGULATOR"/>
    <property type="match status" value="1"/>
</dbReference>
<accession>A0A7J5BYW3</accession>
<dbReference type="InterPro" id="IPR009057">
    <property type="entry name" value="Homeodomain-like_sf"/>
</dbReference>
<keyword evidence="1" id="KW-0805">Transcription regulation</keyword>
<keyword evidence="6" id="KW-1185">Reference proteome</keyword>
<dbReference type="EMBL" id="WBJZ01000006">
    <property type="protein sequence ID" value="KAB1659547.1"/>
    <property type="molecule type" value="Genomic_DNA"/>
</dbReference>
<dbReference type="OrthoDB" id="9801123at2"/>
<dbReference type="Gene3D" id="1.10.10.60">
    <property type="entry name" value="Homeodomain-like"/>
    <property type="match status" value="1"/>
</dbReference>
<dbReference type="GO" id="GO:0043565">
    <property type="term" value="F:sequence-specific DNA binding"/>
    <property type="evidence" value="ECO:0007669"/>
    <property type="project" value="InterPro"/>
</dbReference>
<dbReference type="InterPro" id="IPR018060">
    <property type="entry name" value="HTH_AraC"/>
</dbReference>
<dbReference type="SMART" id="SM00342">
    <property type="entry name" value="HTH_ARAC"/>
    <property type="match status" value="1"/>
</dbReference>
<dbReference type="PANTHER" id="PTHR46796">
    <property type="entry name" value="HTH-TYPE TRANSCRIPTIONAL ACTIVATOR RHAS-RELATED"/>
    <property type="match status" value="1"/>
</dbReference>
<reference evidence="5 6" key="1">
    <citation type="submission" date="2019-09" db="EMBL/GenBank/DDBJ databases">
        <title>Phylogeny of genus Pseudoclavibacter and closely related genus.</title>
        <authorList>
            <person name="Li Y."/>
        </authorList>
    </citation>
    <scope>NUCLEOTIDE SEQUENCE [LARGE SCALE GENOMIC DNA]</scope>
    <source>
        <strain evidence="5 6">DSM 23821</strain>
    </source>
</reference>